<evidence type="ECO:0000256" key="1">
    <source>
        <dbReference type="ARBA" id="ARBA00007447"/>
    </source>
</evidence>
<dbReference type="OrthoDB" id="771136at2759"/>
<protein>
    <submittedName>
        <fullName evidence="5">Acid protease</fullName>
    </submittedName>
</protein>
<keyword evidence="6" id="KW-1185">Reference proteome</keyword>
<proteinExistence type="inferred from homology"/>
<dbReference type="InterPro" id="IPR021109">
    <property type="entry name" value="Peptidase_aspartic_dom_sf"/>
</dbReference>
<evidence type="ECO:0000256" key="3">
    <source>
        <dbReference type="SAM" id="Phobius"/>
    </source>
</evidence>
<reference evidence="5 6" key="1">
    <citation type="submission" date="2016-07" db="EMBL/GenBank/DDBJ databases">
        <title>Draft genome of the white-rot fungus Obba rivulosa 3A-2.</title>
        <authorList>
            <consortium name="DOE Joint Genome Institute"/>
            <person name="Miettinen O."/>
            <person name="Riley R."/>
            <person name="Acob R."/>
            <person name="Barry K."/>
            <person name="Cullen D."/>
            <person name="De Vries R."/>
            <person name="Hainaut M."/>
            <person name="Hatakka A."/>
            <person name="Henrissat B."/>
            <person name="Hilden K."/>
            <person name="Kuo R."/>
            <person name="Labutti K."/>
            <person name="Lipzen A."/>
            <person name="Makela M.R."/>
            <person name="Sandor L."/>
            <person name="Spatafora J.W."/>
            <person name="Grigoriev I.V."/>
            <person name="Hibbett D.S."/>
        </authorList>
    </citation>
    <scope>NUCLEOTIDE SEQUENCE [LARGE SCALE GENOMIC DNA]</scope>
    <source>
        <strain evidence="5 6">3A-2</strain>
    </source>
</reference>
<dbReference type="InterPro" id="IPR033121">
    <property type="entry name" value="PEPTIDASE_A1"/>
</dbReference>
<keyword evidence="3" id="KW-0472">Membrane</keyword>
<evidence type="ECO:0000256" key="2">
    <source>
        <dbReference type="SAM" id="MobiDB-lite"/>
    </source>
</evidence>
<evidence type="ECO:0000259" key="4">
    <source>
        <dbReference type="PROSITE" id="PS51767"/>
    </source>
</evidence>
<dbReference type="Proteomes" id="UP000250043">
    <property type="component" value="Unassembled WGS sequence"/>
</dbReference>
<sequence length="320" mass="35049">MTFLLSRLPVGITDGGIFTIAEVNETYHDIVDSPKLPVVWQQEQWSMWMQGVTVNGKSLTGNSMVSNQFTPPSGEENSTLALLDSGTTLAQGPSLYVDAMYKNVPSAQFDQDAGRYVIPCNTKLNISMTFGNNTFPMNPLDSVQVQLNNDGTPICYATFSYTPDNFGIDWILGDAFLRNVYSLFNFGNYTASGSGAPFIQLLSVTNADEAWADYDSMNSNRISWIEQYAGTFSGSSSYPRVSMPTIIVISVIFGSILLIILVIVTKKCLEKRKNRAYKAVHASLPPGVIFEGPHNPADEEGKARTTGSYSYSTPYDDGGH</sequence>
<keyword evidence="5" id="KW-0645">Protease</keyword>
<dbReference type="EMBL" id="KV722344">
    <property type="protein sequence ID" value="OCH94399.1"/>
    <property type="molecule type" value="Genomic_DNA"/>
</dbReference>
<dbReference type="PROSITE" id="PS51767">
    <property type="entry name" value="PEPTIDASE_A1"/>
    <property type="match status" value="1"/>
</dbReference>
<feature type="transmembrane region" description="Helical" evidence="3">
    <location>
        <begin position="241"/>
        <end position="265"/>
    </location>
</feature>
<dbReference type="SUPFAM" id="SSF50630">
    <property type="entry name" value="Acid proteases"/>
    <property type="match status" value="1"/>
</dbReference>
<accession>A0A8E2DR98</accession>
<dbReference type="PANTHER" id="PTHR47966">
    <property type="entry name" value="BETA-SITE APP-CLEAVING ENZYME, ISOFORM A-RELATED"/>
    <property type="match status" value="1"/>
</dbReference>
<feature type="domain" description="Peptidase A1" evidence="4">
    <location>
        <begin position="1"/>
        <end position="194"/>
    </location>
</feature>
<dbReference type="GO" id="GO:0006508">
    <property type="term" value="P:proteolysis"/>
    <property type="evidence" value="ECO:0007669"/>
    <property type="project" value="UniProtKB-KW"/>
</dbReference>
<evidence type="ECO:0000313" key="5">
    <source>
        <dbReference type="EMBL" id="OCH94399.1"/>
    </source>
</evidence>
<dbReference type="Pfam" id="PF00026">
    <property type="entry name" value="Asp"/>
    <property type="match status" value="1"/>
</dbReference>
<dbReference type="PRINTS" id="PR00792">
    <property type="entry name" value="PEPSIN"/>
</dbReference>
<keyword evidence="3" id="KW-0812">Transmembrane</keyword>
<evidence type="ECO:0000313" key="6">
    <source>
        <dbReference type="Proteomes" id="UP000250043"/>
    </source>
</evidence>
<gene>
    <name evidence="5" type="ORF">OBBRIDRAFT_142909</name>
</gene>
<dbReference type="GO" id="GO:0004190">
    <property type="term" value="F:aspartic-type endopeptidase activity"/>
    <property type="evidence" value="ECO:0007669"/>
    <property type="project" value="InterPro"/>
</dbReference>
<feature type="region of interest" description="Disordered" evidence="2">
    <location>
        <begin position="291"/>
        <end position="320"/>
    </location>
</feature>
<keyword evidence="5" id="KW-0378">Hydrolase</keyword>
<name>A0A8E2DR98_9APHY</name>
<dbReference type="InterPro" id="IPR001461">
    <property type="entry name" value="Aspartic_peptidase_A1"/>
</dbReference>
<organism evidence="5 6">
    <name type="scientific">Obba rivulosa</name>
    <dbReference type="NCBI Taxonomy" id="1052685"/>
    <lineage>
        <taxon>Eukaryota</taxon>
        <taxon>Fungi</taxon>
        <taxon>Dikarya</taxon>
        <taxon>Basidiomycota</taxon>
        <taxon>Agaricomycotina</taxon>
        <taxon>Agaricomycetes</taxon>
        <taxon>Polyporales</taxon>
        <taxon>Gelatoporiaceae</taxon>
        <taxon>Obba</taxon>
    </lineage>
</organism>
<comment type="similarity">
    <text evidence="1">Belongs to the peptidase A1 family.</text>
</comment>
<dbReference type="AlphaFoldDB" id="A0A8E2DR98"/>
<dbReference type="Gene3D" id="2.40.70.10">
    <property type="entry name" value="Acid Proteases"/>
    <property type="match status" value="1"/>
</dbReference>
<keyword evidence="3" id="KW-1133">Transmembrane helix</keyword>
<dbReference type="PANTHER" id="PTHR47966:SF57">
    <property type="entry name" value="PEPTIDASE A1 DOMAIN-CONTAINING PROTEIN"/>
    <property type="match status" value="1"/>
</dbReference>